<dbReference type="Proteomes" id="UP000747542">
    <property type="component" value="Unassembled WGS sequence"/>
</dbReference>
<feature type="domain" description="NACHT" evidence="2">
    <location>
        <begin position="315"/>
        <end position="440"/>
    </location>
</feature>
<evidence type="ECO:0000256" key="1">
    <source>
        <dbReference type="SAM" id="MobiDB-lite"/>
    </source>
</evidence>
<dbReference type="Pfam" id="PF05729">
    <property type="entry name" value="NACHT"/>
    <property type="match status" value="1"/>
</dbReference>
<dbReference type="AlphaFoldDB" id="A0A8J5N2E6"/>
<dbReference type="SUPFAM" id="SSF52540">
    <property type="entry name" value="P-loop containing nucleoside triphosphate hydrolases"/>
    <property type="match status" value="1"/>
</dbReference>
<evidence type="ECO:0000313" key="4">
    <source>
        <dbReference type="Proteomes" id="UP000747542"/>
    </source>
</evidence>
<accession>A0A8J5N2E6</accession>
<dbReference type="PANTHER" id="PTHR46844:SF1">
    <property type="entry name" value="SLR5058 PROTEIN"/>
    <property type="match status" value="1"/>
</dbReference>
<gene>
    <name evidence="3" type="ORF">Hamer_G001006</name>
</gene>
<dbReference type="InterPro" id="IPR007111">
    <property type="entry name" value="NACHT_NTPase"/>
</dbReference>
<feature type="compositionally biased region" description="Polar residues" evidence="1">
    <location>
        <begin position="1"/>
        <end position="15"/>
    </location>
</feature>
<dbReference type="PROSITE" id="PS50837">
    <property type="entry name" value="NACHT"/>
    <property type="match status" value="1"/>
</dbReference>
<comment type="caution">
    <text evidence="3">The sequence shown here is derived from an EMBL/GenBank/DDBJ whole genome shotgun (WGS) entry which is preliminary data.</text>
</comment>
<dbReference type="PANTHER" id="PTHR46844">
    <property type="entry name" value="SLR5058 PROTEIN"/>
    <property type="match status" value="1"/>
</dbReference>
<reference evidence="3" key="1">
    <citation type="journal article" date="2021" name="Sci. Adv.">
        <title>The American lobster genome reveals insights on longevity, neural, and immune adaptations.</title>
        <authorList>
            <person name="Polinski J.M."/>
            <person name="Zimin A.V."/>
            <person name="Clark K.F."/>
            <person name="Kohn A.B."/>
            <person name="Sadowski N."/>
            <person name="Timp W."/>
            <person name="Ptitsyn A."/>
            <person name="Khanna P."/>
            <person name="Romanova D.Y."/>
            <person name="Williams P."/>
            <person name="Greenwood S.J."/>
            <person name="Moroz L.L."/>
            <person name="Walt D.R."/>
            <person name="Bodnar A.G."/>
        </authorList>
    </citation>
    <scope>NUCLEOTIDE SEQUENCE</scope>
    <source>
        <strain evidence="3">GMGI-L3</strain>
    </source>
</reference>
<name>A0A8J5N2E6_HOMAM</name>
<protein>
    <submittedName>
        <fullName evidence="3">Putative NACHT domain-containing protein 2</fullName>
    </submittedName>
</protein>
<sequence length="843" mass="97145">MSTSKWKGSYDSGTKYNKPGDDDELDRRPLTVMSRHRHLDGIGPQDLIRTKAFKLLNCEGRIVLHYIFTLACPKKDTDTLQDYVINEMKMEKNHYMKRFSKEQHKQILSDKTGNDFDISLLFRCLGLPLNHLTQCGDKIWTTPDDTKLEYLISMVKNHRNDLSHLKEVTTVEGLNSLATEVKKLLSITYQLAEKRYSDKCNPGEVDRRISEMKDNIDKIVNAPMGPDLQTAQIMKELEDQQKNHILDLTKYLKKNYKAKSNIHPASFITHVESLQIQSVYSKVEVVEELHHSNRTNYVEHDKMLLFETSDGQEVSVLVVEGEAGMGKTTLIKLILAEWANPPEEKNTIQGLHEYELLLHSECRNKSISSFLDLLYVSLGNTSVLLSEKQLETAVQKMKTLVLLDGADEWNTNSKKLLQDLKERIIPGSCGKVHLVCTTRPERLFELFSCLKPEKWKHIRLTGIDPDKQKEFISKFMHELQRYNTDDAYTLNLKKDIQEPVSSMIDSLEEFLKCSHARMGEQFKLPLNLALLTYLWRTESDNIRKVTTVTRLYTTFHDLAQKRLLERLVHGSKVRDRNEWKRLCDGFLGVLYEECLIALSQGALQMPPECTKELEGYCDSNDLPSSDLLENYMDVYREWGPHGYSTILAPPHKSKLEFLSALGFINQMCVDHNVQDILEKMKNLLVNKQVDKNIVESILLFAKGQLHTIKTIEDMLEKLHKNVDSYDISSYQNMFIIMAGILSKDYPEHLHKYGPELLKLLNECRSLEVKDGHVASALALLPHLAEHTELKIKLEGDPKHLPDLPKFLRLVASRECRVSLVFERLLYKPDCTVDHLLELLQGKK</sequence>
<keyword evidence="4" id="KW-1185">Reference proteome</keyword>
<dbReference type="EMBL" id="JAHLQT010011632">
    <property type="protein sequence ID" value="KAG7172030.1"/>
    <property type="molecule type" value="Genomic_DNA"/>
</dbReference>
<evidence type="ECO:0000313" key="3">
    <source>
        <dbReference type="EMBL" id="KAG7172030.1"/>
    </source>
</evidence>
<dbReference type="InterPro" id="IPR027417">
    <property type="entry name" value="P-loop_NTPase"/>
</dbReference>
<feature type="region of interest" description="Disordered" evidence="1">
    <location>
        <begin position="1"/>
        <end position="26"/>
    </location>
</feature>
<organism evidence="3 4">
    <name type="scientific">Homarus americanus</name>
    <name type="common">American lobster</name>
    <dbReference type="NCBI Taxonomy" id="6706"/>
    <lineage>
        <taxon>Eukaryota</taxon>
        <taxon>Metazoa</taxon>
        <taxon>Ecdysozoa</taxon>
        <taxon>Arthropoda</taxon>
        <taxon>Crustacea</taxon>
        <taxon>Multicrustacea</taxon>
        <taxon>Malacostraca</taxon>
        <taxon>Eumalacostraca</taxon>
        <taxon>Eucarida</taxon>
        <taxon>Decapoda</taxon>
        <taxon>Pleocyemata</taxon>
        <taxon>Astacidea</taxon>
        <taxon>Nephropoidea</taxon>
        <taxon>Nephropidae</taxon>
        <taxon>Homarus</taxon>
    </lineage>
</organism>
<evidence type="ECO:0000259" key="2">
    <source>
        <dbReference type="PROSITE" id="PS50837"/>
    </source>
</evidence>
<proteinExistence type="predicted"/>
<dbReference type="Gene3D" id="3.40.50.300">
    <property type="entry name" value="P-loop containing nucleotide triphosphate hydrolases"/>
    <property type="match status" value="1"/>
</dbReference>